<dbReference type="CDD" id="cd04186">
    <property type="entry name" value="GT_2_like_c"/>
    <property type="match status" value="1"/>
</dbReference>
<dbReference type="Pfam" id="PF00535">
    <property type="entry name" value="Glycos_transf_2"/>
    <property type="match status" value="1"/>
</dbReference>
<gene>
    <name evidence="2" type="ORF">ThidrDRAFT_3677</name>
</gene>
<dbReference type="STRING" id="765913.ThidrDRAFT_3677"/>
<keyword evidence="3" id="KW-1185">Reference proteome</keyword>
<sequence length="725" mass="83467">MTERSAPSGIRLHEAKGANVFRSGTKVWKVVDTPAWIELTWPGSLPSEWVLLRGRLLRRGRDFSARLIAETETGASYTYDLPISLKGTLLELIRLPPNTRHLRLQPMNSIGECELHEWTVRPVSRLERIAYRWRRVLPVYSKLSRQQRQTLGLRAITPLLDLKKAYRLAGNTRFYAPSLFYEQWFDLFGRLKESDRRRIRWLIRSWRNRPTFDILIPNSSTDSDAMLPQTLESLERQLYPDFEITSSINEANWTLILKPGTLLSEHALYWLAHEIRSTPKARLIYCDHDDIQSDGSHGDPCFKPDWSPELLRSTDYIGLATAFHGAVLKDALDSEEPAHLKNMDSHDLLLRVTERLKGEEIRHLAAPLWHFPKMQHSTIQRNAQDEYSVHANPVQAHLDRLGVEARVEQTPRRHFRVHYALSNHQPRVSLLIPTRDTLDYLRRCIESILTRTTYRNLEILLIDNGSVESETLAYLDRLGRSCTDEDRRTSAFTANRGTPRIRVLRDDRPFNFSALNNLAARHATGEAICLLNNDTEVITPDWIEVLLGHLIQSGVGVVGAKLYYSDGRIQHAGDTVGPGGCAHHLHAFLEREEPGYGDRAILAQDLSAVTAACLMTWRNLYLDLGGLDERNLPVAFNDVDYCLRVRESGRRVIWTPHAELYHHESVSRGKGENPKKVKRAARELAYMRKRWGHVMQHDPFYNQNLSYQRPDFSLSHMPSVTRPWL</sequence>
<dbReference type="SUPFAM" id="SSF53448">
    <property type="entry name" value="Nucleotide-diphospho-sugar transferases"/>
    <property type="match status" value="1"/>
</dbReference>
<reference evidence="2 3" key="1">
    <citation type="submission" date="2011-06" db="EMBL/GenBank/DDBJ databases">
        <title>The draft genome of Thiorhodococcus drewsii AZ1.</title>
        <authorList>
            <consortium name="US DOE Joint Genome Institute (JGI-PGF)"/>
            <person name="Lucas S."/>
            <person name="Han J."/>
            <person name="Lapidus A."/>
            <person name="Cheng J.-F."/>
            <person name="Goodwin L."/>
            <person name="Pitluck S."/>
            <person name="Peters L."/>
            <person name="Land M.L."/>
            <person name="Hauser L."/>
            <person name="Vogl K."/>
            <person name="Liu Z."/>
            <person name="Imhoff J."/>
            <person name="Thiel V."/>
            <person name="Frigaard N.-U."/>
            <person name="Bryant D.A."/>
            <person name="Woyke T.J."/>
        </authorList>
    </citation>
    <scope>NUCLEOTIDE SEQUENCE [LARGE SCALE GENOMIC DNA]</scope>
    <source>
        <strain evidence="2 3">AZ1</strain>
    </source>
</reference>
<dbReference type="InterPro" id="IPR001173">
    <property type="entry name" value="Glyco_trans_2-like"/>
</dbReference>
<dbReference type="PANTHER" id="PTHR43179:SF7">
    <property type="entry name" value="RHAMNOSYLTRANSFERASE WBBL"/>
    <property type="match status" value="1"/>
</dbReference>
<dbReference type="Proteomes" id="UP000004200">
    <property type="component" value="Unassembled WGS sequence"/>
</dbReference>
<name>G2E5W4_9GAMM</name>
<dbReference type="PANTHER" id="PTHR43179">
    <property type="entry name" value="RHAMNOSYLTRANSFERASE WBBL"/>
    <property type="match status" value="1"/>
</dbReference>
<comment type="caution">
    <text evidence="2">The sequence shown here is derived from an EMBL/GenBank/DDBJ whole genome shotgun (WGS) entry which is preliminary data.</text>
</comment>
<dbReference type="EMBL" id="AFWT01000035">
    <property type="protein sequence ID" value="EGV28527.1"/>
    <property type="molecule type" value="Genomic_DNA"/>
</dbReference>
<dbReference type="AlphaFoldDB" id="G2E5W4"/>
<protein>
    <submittedName>
        <fullName evidence="2">Glycosyl transferase family 2</fullName>
    </submittedName>
</protein>
<dbReference type="PATRIC" id="fig|765913.3.peg.3743"/>
<dbReference type="InterPro" id="IPR029044">
    <property type="entry name" value="Nucleotide-diphossugar_trans"/>
</dbReference>
<dbReference type="eggNOG" id="COG1216">
    <property type="taxonomic scope" value="Bacteria"/>
</dbReference>
<evidence type="ECO:0000259" key="1">
    <source>
        <dbReference type="Pfam" id="PF00535"/>
    </source>
</evidence>
<keyword evidence="2" id="KW-0808">Transferase</keyword>
<dbReference type="GO" id="GO:0016740">
    <property type="term" value="F:transferase activity"/>
    <property type="evidence" value="ECO:0007669"/>
    <property type="project" value="UniProtKB-KW"/>
</dbReference>
<accession>G2E5W4</accession>
<evidence type="ECO:0000313" key="2">
    <source>
        <dbReference type="EMBL" id="EGV28527.1"/>
    </source>
</evidence>
<organism evidence="2 3">
    <name type="scientific">Thiorhodococcus drewsii AZ1</name>
    <dbReference type="NCBI Taxonomy" id="765913"/>
    <lineage>
        <taxon>Bacteria</taxon>
        <taxon>Pseudomonadati</taxon>
        <taxon>Pseudomonadota</taxon>
        <taxon>Gammaproteobacteria</taxon>
        <taxon>Chromatiales</taxon>
        <taxon>Chromatiaceae</taxon>
        <taxon>Thiorhodococcus</taxon>
    </lineage>
</organism>
<dbReference type="Gene3D" id="3.90.550.10">
    <property type="entry name" value="Spore Coat Polysaccharide Biosynthesis Protein SpsA, Chain A"/>
    <property type="match status" value="2"/>
</dbReference>
<feature type="domain" description="Glycosyltransferase 2-like" evidence="1">
    <location>
        <begin position="429"/>
        <end position="567"/>
    </location>
</feature>
<evidence type="ECO:0000313" key="3">
    <source>
        <dbReference type="Proteomes" id="UP000004200"/>
    </source>
</evidence>
<dbReference type="OrthoDB" id="9801954at2"/>
<proteinExistence type="predicted"/>